<evidence type="ECO:0000313" key="2">
    <source>
        <dbReference type="Proteomes" id="UP000248817"/>
    </source>
</evidence>
<gene>
    <name evidence="1" type="ORF">BP00DRAFT_333044</name>
</gene>
<dbReference type="Proteomes" id="UP000248817">
    <property type="component" value="Unassembled WGS sequence"/>
</dbReference>
<accession>A0A2V5ILH6</accession>
<dbReference type="AlphaFoldDB" id="A0A2V5ILH6"/>
<protein>
    <submittedName>
        <fullName evidence="1">Uncharacterized protein</fullName>
    </submittedName>
</protein>
<keyword evidence="2" id="KW-1185">Reference proteome</keyword>
<name>A0A2V5ILH6_9EURO</name>
<reference evidence="1 2" key="1">
    <citation type="submission" date="2018-02" db="EMBL/GenBank/DDBJ databases">
        <title>The genomes of Aspergillus section Nigri reveals drivers in fungal speciation.</title>
        <authorList>
            <consortium name="DOE Joint Genome Institute"/>
            <person name="Vesth T.C."/>
            <person name="Nybo J."/>
            <person name="Theobald S."/>
            <person name="Brandl J."/>
            <person name="Frisvad J.C."/>
            <person name="Nielsen K.F."/>
            <person name="Lyhne E.K."/>
            <person name="Kogle M.E."/>
            <person name="Kuo A."/>
            <person name="Riley R."/>
            <person name="Clum A."/>
            <person name="Nolan M."/>
            <person name="Lipzen A."/>
            <person name="Salamov A."/>
            <person name="Henrissat B."/>
            <person name="Wiebenga A."/>
            <person name="De vries R.P."/>
            <person name="Grigoriev I.V."/>
            <person name="Mortensen U.H."/>
            <person name="Andersen M.R."/>
            <person name="Baker S.E."/>
        </authorList>
    </citation>
    <scope>NUCLEOTIDE SEQUENCE [LARGE SCALE GENOMIC DNA]</scope>
    <source>
        <strain evidence="1 2">CBS 114.80</strain>
    </source>
</reference>
<proteinExistence type="predicted"/>
<dbReference type="EMBL" id="KZ825466">
    <property type="protein sequence ID" value="PYI36182.1"/>
    <property type="molecule type" value="Genomic_DNA"/>
</dbReference>
<feature type="non-terminal residue" evidence="1">
    <location>
        <position position="1"/>
    </location>
</feature>
<organism evidence="1 2">
    <name type="scientific">Aspergillus indologenus CBS 114.80</name>
    <dbReference type="NCBI Taxonomy" id="1450541"/>
    <lineage>
        <taxon>Eukaryota</taxon>
        <taxon>Fungi</taxon>
        <taxon>Dikarya</taxon>
        <taxon>Ascomycota</taxon>
        <taxon>Pezizomycotina</taxon>
        <taxon>Eurotiomycetes</taxon>
        <taxon>Eurotiomycetidae</taxon>
        <taxon>Eurotiales</taxon>
        <taxon>Aspergillaceae</taxon>
        <taxon>Aspergillus</taxon>
        <taxon>Aspergillus subgen. Circumdati</taxon>
    </lineage>
</organism>
<evidence type="ECO:0000313" key="1">
    <source>
        <dbReference type="EMBL" id="PYI36182.1"/>
    </source>
</evidence>
<sequence>LAHTTTGCGKQGFPSAQPYLSHTPGANPFCCMFLLLITSPVEYPFSGQFVLPLSISLRSFPPWTLLRLKRYLSPIGGIRKPRASFGVAELPLSSETWIKTILRRVSSMISFPG</sequence>